<evidence type="ECO:0000259" key="2">
    <source>
        <dbReference type="PROSITE" id="PS50090"/>
    </source>
</evidence>
<dbReference type="PROSITE" id="PS51293">
    <property type="entry name" value="SANT"/>
    <property type="match status" value="1"/>
</dbReference>
<feature type="compositionally biased region" description="Polar residues" evidence="1">
    <location>
        <begin position="1369"/>
        <end position="1388"/>
    </location>
</feature>
<feature type="compositionally biased region" description="Acidic residues" evidence="1">
    <location>
        <begin position="498"/>
        <end position="527"/>
    </location>
</feature>
<feature type="compositionally biased region" description="Polar residues" evidence="1">
    <location>
        <begin position="65"/>
        <end position="74"/>
    </location>
</feature>
<dbReference type="GO" id="GO:0006357">
    <property type="term" value="P:regulation of transcription by RNA polymerase II"/>
    <property type="evidence" value="ECO:0007669"/>
    <property type="project" value="TreeGrafter"/>
</dbReference>
<evidence type="ECO:0000313" key="5">
    <source>
        <dbReference type="Proteomes" id="UP000031516"/>
    </source>
</evidence>
<accession>A0A0A8L1T3</accession>
<dbReference type="PANTHER" id="PTHR13992:SF39">
    <property type="entry name" value="SMRTER, ISOFORM G"/>
    <property type="match status" value="1"/>
</dbReference>
<feature type="compositionally biased region" description="Basic residues" evidence="1">
    <location>
        <begin position="834"/>
        <end position="843"/>
    </location>
</feature>
<dbReference type="PANTHER" id="PTHR13992">
    <property type="entry name" value="NUCLEAR RECEPTOR CO-REPRESSOR RELATED NCOR"/>
    <property type="match status" value="1"/>
</dbReference>
<dbReference type="SMART" id="SM00717">
    <property type="entry name" value="SANT"/>
    <property type="match status" value="2"/>
</dbReference>
<feature type="region of interest" description="Disordered" evidence="1">
    <location>
        <begin position="1"/>
        <end position="163"/>
    </location>
</feature>
<dbReference type="SUPFAM" id="SSF46689">
    <property type="entry name" value="Homeodomain-like"/>
    <property type="match status" value="2"/>
</dbReference>
<dbReference type="InterPro" id="IPR051571">
    <property type="entry name" value="N-CoR_corepressor"/>
</dbReference>
<feature type="compositionally biased region" description="Basic and acidic residues" evidence="1">
    <location>
        <begin position="1078"/>
        <end position="1094"/>
    </location>
</feature>
<feature type="compositionally biased region" description="Low complexity" evidence="1">
    <location>
        <begin position="1348"/>
        <end position="1361"/>
    </location>
</feature>
<feature type="compositionally biased region" description="Polar residues" evidence="1">
    <location>
        <begin position="1311"/>
        <end position="1320"/>
    </location>
</feature>
<dbReference type="InterPro" id="IPR001005">
    <property type="entry name" value="SANT/Myb"/>
</dbReference>
<organism evidence="4 5">
    <name type="scientific">Kluyveromyces dobzhanskii CBS 2104</name>
    <dbReference type="NCBI Taxonomy" id="1427455"/>
    <lineage>
        <taxon>Eukaryota</taxon>
        <taxon>Fungi</taxon>
        <taxon>Dikarya</taxon>
        <taxon>Ascomycota</taxon>
        <taxon>Saccharomycotina</taxon>
        <taxon>Saccharomycetes</taxon>
        <taxon>Saccharomycetales</taxon>
        <taxon>Saccharomycetaceae</taxon>
        <taxon>Kluyveromyces</taxon>
    </lineage>
</organism>
<name>A0A0A8L1T3_9SACH</name>
<feature type="compositionally biased region" description="Polar residues" evidence="1">
    <location>
        <begin position="298"/>
        <end position="309"/>
    </location>
</feature>
<feature type="compositionally biased region" description="Polar residues" evidence="1">
    <location>
        <begin position="910"/>
        <end position="920"/>
    </location>
</feature>
<dbReference type="Gene3D" id="1.10.10.60">
    <property type="entry name" value="Homeodomain-like"/>
    <property type="match status" value="2"/>
</dbReference>
<dbReference type="EMBL" id="CCBQ010000018">
    <property type="protein sequence ID" value="CDO92815.1"/>
    <property type="molecule type" value="Genomic_DNA"/>
</dbReference>
<evidence type="ECO:0000256" key="1">
    <source>
        <dbReference type="SAM" id="MobiDB-lite"/>
    </source>
</evidence>
<dbReference type="GO" id="GO:0034967">
    <property type="term" value="C:Set3 complex"/>
    <property type="evidence" value="ECO:0007669"/>
    <property type="project" value="TreeGrafter"/>
</dbReference>
<feature type="region of interest" description="Disordered" evidence="1">
    <location>
        <begin position="834"/>
        <end position="876"/>
    </location>
</feature>
<feature type="region of interest" description="Disordered" evidence="1">
    <location>
        <begin position="1310"/>
        <end position="1388"/>
    </location>
</feature>
<dbReference type="InterPro" id="IPR009057">
    <property type="entry name" value="Homeodomain-like_sf"/>
</dbReference>
<gene>
    <name evidence="4" type="ORF">KLDO_g1124</name>
</gene>
<dbReference type="PROSITE" id="PS50090">
    <property type="entry name" value="MYB_LIKE"/>
    <property type="match status" value="1"/>
</dbReference>
<feature type="compositionally biased region" description="Polar residues" evidence="1">
    <location>
        <begin position="1488"/>
        <end position="1514"/>
    </location>
</feature>
<dbReference type="Proteomes" id="UP000031516">
    <property type="component" value="Unassembled WGS sequence"/>
</dbReference>
<feature type="region of interest" description="Disordered" evidence="1">
    <location>
        <begin position="1054"/>
        <end position="1108"/>
    </location>
</feature>
<sequence>MPTQHRVSEKKRYHYGGGTSGRYGSPSSSSLARNTGQMGHSAERERDGNRDKERDRDRDYHFAQDSGNGTPNSISGGGSPAHVSGGRHSRYDPNAGTGSRGLSSSRPGSRFNPNVTISDSVPNLAKRSVAVDSNNSSNSGSPTSRWAGSHSRYKPQLSVGSQISAPPVSPIVVPTNGKVTQTNGKITPATAPASGAPNTHFYSFGTGAGSNPYSNFANGRSQRPRSSFDNFSSNDNISNANANMNTAATSADMYANTKLGASDTFYKSSKPLSSKFESNSGSSPLSGGRGSYWGTSRVGRTNKYQSGSRYNGFKKRTSEYGPHDMTEIPKATKSFDVAHSLGASLINSVPQTTRKVEEKLHTDHKRIDISEEECTGESGAKSYISQKDKNDSQGSSLENGDESEATVDTNRVEAPTISEVHAKGTDQKPFDDQERPKSPVVESYELPLPPKTESIRGEPVTSRMEKEMVTETLAVKENVLLEKEKEHAVEEGKKEEKDENEEEDEDEEEDEEDEKDAEDEEDENFDEEMNVFQESTGPLAEKSHRPSISVLPAQQPYPEPLVPIEKCIFPMLESEMKLWLLKNRSREERIKDQKYLLKKPVKHLFEYPFFSQTWIIHDQAIKPVILKNLSQIKRYEYLRKLQLKDQFFKLEDSWLKKCKKMAALSDTFLKSNLATDQVKDGDDQENIDHPKESMNQRPSSSRRRNRADFVDDNDIENVLLQIDPDYKHHQLAASIPAMFINPIDRYSLKFKDVNNLVTDKDKWASRLLTDHVDTFTEIEHELFIEGYLAHPKKFGKISNYMGGLRTPEECVLHYYKTKKKSKYKKLLLEKNRKRKASIGRRRKDKSDSKKMDSEEDKTDTGISLPSASEIEKNNPLASSSEALAVEQAAPEEIVPDVEAKPSLTVETQRVIEQNGSTSTKPDIPSVEEPVSVGQSISMQQPGPDERPANVEQPENVVQPEFVAQPEIIEHPPTLAKKTEISAESSKGLLLESTETKKESDTETENEATIDGDSNIRSQALHSTVTVPQAVYMVQEHVLVSSKPNEQLVPSTAGIVSTPAAPNEPNGKVDHPTPSFDGTDSHTKSDDEVSLKHSLSDQSNVDNSEHPMKKKFKQADAAHKSSYWSVQEAKKFPELIKEFGSNWSAISQKLGTKSTTMVKNYFQRKAEQNGWYTIIEMGSNNLATSTSPVSSVDQSTKPISIAPAPNTACAIPVTSLTSPIVTSENAAEKTSVGPSTFQTIPKQQKPAVGFFTDSKLPAIHKPSFSLAGNEDSFSRLPTPTQGLPPPHMPVITSFNVPQNLPKLNINKLGEEQNFNSSNYPNHTKPPTPSVHFPANIPETHHSGAQLHTNNSSRRSSIRSLLNDGEDTESKSNALPNLSPQNVISPSGTASFPILRPTRNTSVSPPSIPASRSNEPVTSNVIVQELSHGIPSKSSVNILNPVTAAPSISPVNADPTHPLQPVPSSINFANDPLAALAAVASSTEAFGLTPATNQGNQTQPPTNEPQVSTNLIHHDP</sequence>
<feature type="region of interest" description="Disordered" evidence="1">
    <location>
        <begin position="270"/>
        <end position="327"/>
    </location>
</feature>
<feature type="compositionally biased region" description="Basic and acidic residues" evidence="1">
    <location>
        <begin position="679"/>
        <end position="694"/>
    </location>
</feature>
<feature type="compositionally biased region" description="Basic and acidic residues" evidence="1">
    <location>
        <begin position="420"/>
        <end position="437"/>
    </location>
</feature>
<feature type="compositionally biased region" description="Polar residues" evidence="1">
    <location>
        <begin position="111"/>
        <end position="121"/>
    </location>
</feature>
<feature type="compositionally biased region" description="Basic and acidic residues" evidence="1">
    <location>
        <begin position="359"/>
        <end position="369"/>
    </location>
</feature>
<reference evidence="4 5" key="1">
    <citation type="submission" date="2014-03" db="EMBL/GenBank/DDBJ databases">
        <title>The genome of Kluyveromyces dobzhanskii.</title>
        <authorList>
            <person name="Nystedt B."/>
            <person name="Astrom S."/>
        </authorList>
    </citation>
    <scope>NUCLEOTIDE SEQUENCE [LARGE SCALE GENOMIC DNA]</scope>
    <source>
        <strain evidence="4 5">CBS 2104</strain>
    </source>
</reference>
<evidence type="ECO:0000259" key="3">
    <source>
        <dbReference type="PROSITE" id="PS51293"/>
    </source>
</evidence>
<feature type="compositionally biased region" description="Low complexity" evidence="1">
    <location>
        <begin position="100"/>
        <end position="110"/>
    </location>
</feature>
<feature type="region of interest" description="Disordered" evidence="1">
    <location>
        <begin position="910"/>
        <end position="1014"/>
    </location>
</feature>
<evidence type="ECO:0000313" key="4">
    <source>
        <dbReference type="EMBL" id="CDO92815.1"/>
    </source>
</evidence>
<keyword evidence="5" id="KW-1185">Reference proteome</keyword>
<dbReference type="InterPro" id="IPR017884">
    <property type="entry name" value="SANT_dom"/>
</dbReference>
<feature type="compositionally biased region" description="Basic and acidic residues" evidence="1">
    <location>
        <begin position="316"/>
        <end position="327"/>
    </location>
</feature>
<feature type="domain" description="Myb-like" evidence="2">
    <location>
        <begin position="1115"/>
        <end position="1165"/>
    </location>
</feature>
<feature type="region of interest" description="Disordered" evidence="1">
    <location>
        <begin position="679"/>
        <end position="706"/>
    </location>
</feature>
<feature type="domain" description="SANT" evidence="3">
    <location>
        <begin position="770"/>
        <end position="822"/>
    </location>
</feature>
<dbReference type="FunFam" id="1.10.10.60:FF:000431">
    <property type="entry name" value="Set3C deacetylase complex subunit"/>
    <property type="match status" value="1"/>
</dbReference>
<dbReference type="CDD" id="cd00167">
    <property type="entry name" value="SANT"/>
    <property type="match status" value="2"/>
</dbReference>
<feature type="compositionally biased region" description="Basic and acidic residues" evidence="1">
    <location>
        <begin position="479"/>
        <end position="497"/>
    </location>
</feature>
<dbReference type="OrthoDB" id="10258692at2759"/>
<comment type="caution">
    <text evidence="4">The sequence shown here is derived from an EMBL/GenBank/DDBJ whole genome shotgun (WGS) entry which is preliminary data.</text>
</comment>
<protein>
    <submittedName>
        <fullName evidence="4">WGS project CCBQ000000000 data, contig MAT</fullName>
    </submittedName>
</protein>
<feature type="region of interest" description="Disordered" evidence="1">
    <location>
        <begin position="1485"/>
        <end position="1514"/>
    </location>
</feature>
<dbReference type="Pfam" id="PF00249">
    <property type="entry name" value="Myb_DNA-binding"/>
    <property type="match status" value="2"/>
</dbReference>
<feature type="region of interest" description="Disordered" evidence="1">
    <location>
        <begin position="359"/>
        <end position="527"/>
    </location>
</feature>
<proteinExistence type="predicted"/>
<feature type="compositionally biased region" description="Basic and acidic residues" evidence="1">
    <location>
        <begin position="41"/>
        <end position="62"/>
    </location>
</feature>